<evidence type="ECO:0000313" key="1">
    <source>
        <dbReference type="EMBL" id="GMA91854.1"/>
    </source>
</evidence>
<comment type="caution">
    <text evidence="1">The sequence shown here is derived from an EMBL/GenBank/DDBJ whole genome shotgun (WGS) entry which is preliminary data.</text>
</comment>
<name>A0ABQ6JX94_9MICO</name>
<gene>
    <name evidence="1" type="ORF">GCM10025869_23830</name>
</gene>
<dbReference type="EMBL" id="BSVA01000001">
    <property type="protein sequence ID" value="GMA91854.1"/>
    <property type="molecule type" value="Genomic_DNA"/>
</dbReference>
<proteinExistence type="predicted"/>
<evidence type="ECO:0000313" key="2">
    <source>
        <dbReference type="Proteomes" id="UP001157069"/>
    </source>
</evidence>
<reference evidence="2" key="1">
    <citation type="journal article" date="2019" name="Int. J. Syst. Evol. Microbiol.">
        <title>The Global Catalogue of Microorganisms (GCM) 10K type strain sequencing project: providing services to taxonomists for standard genome sequencing and annotation.</title>
        <authorList>
            <consortium name="The Broad Institute Genomics Platform"/>
            <consortium name="The Broad Institute Genome Sequencing Center for Infectious Disease"/>
            <person name="Wu L."/>
            <person name="Ma J."/>
        </authorList>
    </citation>
    <scope>NUCLEOTIDE SEQUENCE [LARGE SCALE GENOMIC DNA]</scope>
    <source>
        <strain evidence="2">NBRC 108755</strain>
    </source>
</reference>
<sequence>MGSSTMRIDANGSRSSCLGVRTTALELGEGALDMGVGVDGAVERAPSPSRWVSLMCAIAWIGGACCPSCTMQRA</sequence>
<dbReference type="Proteomes" id="UP001157069">
    <property type="component" value="Unassembled WGS sequence"/>
</dbReference>
<accession>A0ABQ6JX94</accession>
<organism evidence="1 2">
    <name type="scientific">Homoserinibacter gongjuensis</name>
    <dbReference type="NCBI Taxonomy" id="1162968"/>
    <lineage>
        <taxon>Bacteria</taxon>
        <taxon>Bacillati</taxon>
        <taxon>Actinomycetota</taxon>
        <taxon>Actinomycetes</taxon>
        <taxon>Micrococcales</taxon>
        <taxon>Microbacteriaceae</taxon>
        <taxon>Homoserinibacter</taxon>
    </lineage>
</organism>
<keyword evidence="2" id="KW-1185">Reference proteome</keyword>
<protein>
    <submittedName>
        <fullName evidence="1">Uncharacterized protein</fullName>
    </submittedName>
</protein>